<comment type="caution">
    <text evidence="2">The sequence shown here is derived from an EMBL/GenBank/DDBJ whole genome shotgun (WGS) entry which is preliminary data.</text>
</comment>
<reference evidence="3" key="1">
    <citation type="journal article" date="2019" name="Int. J. Syst. Evol. Microbiol.">
        <title>The Global Catalogue of Microorganisms (GCM) 10K type strain sequencing project: providing services to taxonomists for standard genome sequencing and annotation.</title>
        <authorList>
            <consortium name="The Broad Institute Genomics Platform"/>
            <consortium name="The Broad Institute Genome Sequencing Center for Infectious Disease"/>
            <person name="Wu L."/>
            <person name="Ma J."/>
        </authorList>
    </citation>
    <scope>NUCLEOTIDE SEQUENCE [LARGE SCALE GENOMIC DNA]</scope>
    <source>
        <strain evidence="3">JCM 3175</strain>
    </source>
</reference>
<dbReference type="Pfam" id="PF13349">
    <property type="entry name" value="DUF4097"/>
    <property type="match status" value="1"/>
</dbReference>
<sequence>MLAMALHRTTASTGPVWRTGAAAAAATALILLAGCDTLSFRRLDYDNTEAVKINTVTVLPGAGDVTVRGSGTAAEVRIKRTVRYQGGQPEARYEVKGDELVLKTDCGSRCSVSYEVTAPQGVTVRGETGSGNIELTRVGTVDIRLGSGDVTVSGATGDVGAETGSGNIEVTDVTGKATLRAGSGDVRARRLTGQVDAETSSGNVTVELDEPASARVHAGSGDVTLLVPAARYRVRSHTGSGDANLAVPDDPAATLVIDVSTGSGNVRVAQR</sequence>
<keyword evidence="3" id="KW-1185">Reference proteome</keyword>
<proteinExistence type="predicted"/>
<accession>A0ABP8SWF9</accession>
<dbReference type="InterPro" id="IPR025164">
    <property type="entry name" value="Toastrack_DUF4097"/>
</dbReference>
<organism evidence="2 3">
    <name type="scientific">Micromonospora coerulea</name>
    <dbReference type="NCBI Taxonomy" id="47856"/>
    <lineage>
        <taxon>Bacteria</taxon>
        <taxon>Bacillati</taxon>
        <taxon>Actinomycetota</taxon>
        <taxon>Actinomycetes</taxon>
        <taxon>Micromonosporales</taxon>
        <taxon>Micromonosporaceae</taxon>
        <taxon>Micromonospora</taxon>
    </lineage>
</organism>
<dbReference type="Proteomes" id="UP001500307">
    <property type="component" value="Unassembled WGS sequence"/>
</dbReference>
<evidence type="ECO:0000313" key="2">
    <source>
        <dbReference type="EMBL" id="GAA4577021.1"/>
    </source>
</evidence>
<evidence type="ECO:0000313" key="3">
    <source>
        <dbReference type="Proteomes" id="UP001500307"/>
    </source>
</evidence>
<name>A0ABP8SWF9_9ACTN</name>
<dbReference type="EMBL" id="BAABGU010000033">
    <property type="protein sequence ID" value="GAA4577021.1"/>
    <property type="molecule type" value="Genomic_DNA"/>
</dbReference>
<evidence type="ECO:0000259" key="1">
    <source>
        <dbReference type="Pfam" id="PF13349"/>
    </source>
</evidence>
<gene>
    <name evidence="2" type="ORF">GCM10023176_49740</name>
</gene>
<feature type="domain" description="DUF4097" evidence="1">
    <location>
        <begin position="56"/>
        <end position="247"/>
    </location>
</feature>
<protein>
    <recommendedName>
        <fullName evidence="1">DUF4097 domain-containing protein</fullName>
    </recommendedName>
</protein>